<feature type="compositionally biased region" description="Basic and acidic residues" evidence="1">
    <location>
        <begin position="69"/>
        <end position="93"/>
    </location>
</feature>
<feature type="region of interest" description="Disordered" evidence="1">
    <location>
        <begin position="68"/>
        <end position="104"/>
    </location>
</feature>
<organism evidence="2 3">
    <name type="scientific">Morchella conica CCBAS932</name>
    <dbReference type="NCBI Taxonomy" id="1392247"/>
    <lineage>
        <taxon>Eukaryota</taxon>
        <taxon>Fungi</taxon>
        <taxon>Dikarya</taxon>
        <taxon>Ascomycota</taxon>
        <taxon>Pezizomycotina</taxon>
        <taxon>Pezizomycetes</taxon>
        <taxon>Pezizales</taxon>
        <taxon>Morchellaceae</taxon>
        <taxon>Morchella</taxon>
    </lineage>
</organism>
<evidence type="ECO:0000313" key="3">
    <source>
        <dbReference type="Proteomes" id="UP000277580"/>
    </source>
</evidence>
<proteinExistence type="predicted"/>
<dbReference type="Proteomes" id="UP000277580">
    <property type="component" value="Unassembled WGS sequence"/>
</dbReference>
<protein>
    <submittedName>
        <fullName evidence="2">Uncharacterized protein</fullName>
    </submittedName>
</protein>
<name>A0A3N4KXY7_9PEZI</name>
<evidence type="ECO:0000313" key="2">
    <source>
        <dbReference type="EMBL" id="RPB15430.1"/>
    </source>
</evidence>
<reference evidence="2 3" key="1">
    <citation type="journal article" date="2018" name="Nat. Ecol. Evol.">
        <title>Pezizomycetes genomes reveal the molecular basis of ectomycorrhizal truffle lifestyle.</title>
        <authorList>
            <person name="Murat C."/>
            <person name="Payen T."/>
            <person name="Noel B."/>
            <person name="Kuo A."/>
            <person name="Morin E."/>
            <person name="Chen J."/>
            <person name="Kohler A."/>
            <person name="Krizsan K."/>
            <person name="Balestrini R."/>
            <person name="Da Silva C."/>
            <person name="Montanini B."/>
            <person name="Hainaut M."/>
            <person name="Levati E."/>
            <person name="Barry K.W."/>
            <person name="Belfiori B."/>
            <person name="Cichocki N."/>
            <person name="Clum A."/>
            <person name="Dockter R.B."/>
            <person name="Fauchery L."/>
            <person name="Guy J."/>
            <person name="Iotti M."/>
            <person name="Le Tacon F."/>
            <person name="Lindquist E.A."/>
            <person name="Lipzen A."/>
            <person name="Malagnac F."/>
            <person name="Mello A."/>
            <person name="Molinier V."/>
            <person name="Miyauchi S."/>
            <person name="Poulain J."/>
            <person name="Riccioni C."/>
            <person name="Rubini A."/>
            <person name="Sitrit Y."/>
            <person name="Splivallo R."/>
            <person name="Traeger S."/>
            <person name="Wang M."/>
            <person name="Zifcakova L."/>
            <person name="Wipf D."/>
            <person name="Zambonelli A."/>
            <person name="Paolocci F."/>
            <person name="Nowrousian M."/>
            <person name="Ottonello S."/>
            <person name="Baldrian P."/>
            <person name="Spatafora J.W."/>
            <person name="Henrissat B."/>
            <person name="Nagy L.G."/>
            <person name="Aury J.M."/>
            <person name="Wincker P."/>
            <person name="Grigoriev I.V."/>
            <person name="Bonfante P."/>
            <person name="Martin F.M."/>
        </authorList>
    </citation>
    <scope>NUCLEOTIDE SEQUENCE [LARGE SCALE GENOMIC DNA]</scope>
    <source>
        <strain evidence="2 3">CCBAS932</strain>
    </source>
</reference>
<evidence type="ECO:0000256" key="1">
    <source>
        <dbReference type="SAM" id="MobiDB-lite"/>
    </source>
</evidence>
<accession>A0A3N4KXY7</accession>
<gene>
    <name evidence="2" type="ORF">P167DRAFT_542987</name>
</gene>
<sequence length="104" mass="11803">MCTWLTITYACAHTQRIRKSTHSTCEIHHHEYVDSAHLRDPGHCATCATAKPSCWKSSLGRMQAPIMAKKKEERKPVTSVKEEERLLTLKEGESQVQNAHDGEM</sequence>
<keyword evidence="3" id="KW-1185">Reference proteome</keyword>
<dbReference type="AlphaFoldDB" id="A0A3N4KXY7"/>
<dbReference type="OrthoDB" id="10294118at2759"/>
<dbReference type="InParanoid" id="A0A3N4KXY7"/>
<dbReference type="EMBL" id="ML119113">
    <property type="protein sequence ID" value="RPB15430.1"/>
    <property type="molecule type" value="Genomic_DNA"/>
</dbReference>